<dbReference type="Pfam" id="PF00149">
    <property type="entry name" value="Metallophos"/>
    <property type="match status" value="1"/>
</dbReference>
<dbReference type="EMBL" id="FOND01000014">
    <property type="protein sequence ID" value="SFF47706.1"/>
    <property type="molecule type" value="Genomic_DNA"/>
</dbReference>
<dbReference type="AlphaFoldDB" id="A0A1I2J456"/>
<evidence type="ECO:0000259" key="3">
    <source>
        <dbReference type="Pfam" id="PF00149"/>
    </source>
</evidence>
<dbReference type="PANTHER" id="PTHR31302">
    <property type="entry name" value="TRANSMEMBRANE PROTEIN WITH METALLOPHOSPHOESTERASE DOMAIN-RELATED"/>
    <property type="match status" value="1"/>
</dbReference>
<dbReference type="RefSeq" id="WP_092201529.1">
    <property type="nucleotide sequence ID" value="NZ_FOND01000014.1"/>
</dbReference>
<reference evidence="5" key="1">
    <citation type="submission" date="2016-10" db="EMBL/GenBank/DDBJ databases">
        <authorList>
            <person name="Varghese N."/>
            <person name="Submissions S."/>
        </authorList>
    </citation>
    <scope>NUCLEOTIDE SEQUENCE [LARGE SCALE GENOMIC DNA]</scope>
    <source>
        <strain evidence="5">DSM 46838</strain>
    </source>
</reference>
<dbReference type="GO" id="GO:0009245">
    <property type="term" value="P:lipid A biosynthetic process"/>
    <property type="evidence" value="ECO:0007669"/>
    <property type="project" value="TreeGrafter"/>
</dbReference>
<accession>A0A1I2J456</accession>
<dbReference type="InterPro" id="IPR004843">
    <property type="entry name" value="Calcineurin-like_PHP"/>
</dbReference>
<proteinExistence type="predicted"/>
<evidence type="ECO:0000256" key="1">
    <source>
        <dbReference type="ARBA" id="ARBA00022723"/>
    </source>
</evidence>
<name>A0A1I2J456_9ACTN</name>
<dbReference type="PANTHER" id="PTHR31302:SF31">
    <property type="entry name" value="PHOSPHODIESTERASE YAEI"/>
    <property type="match status" value="1"/>
</dbReference>
<dbReference type="SUPFAM" id="SSF56300">
    <property type="entry name" value="Metallo-dependent phosphatases"/>
    <property type="match status" value="1"/>
</dbReference>
<keyword evidence="5" id="KW-1185">Reference proteome</keyword>
<dbReference type="GO" id="GO:0008758">
    <property type="term" value="F:UDP-2,3-diacylglucosamine hydrolase activity"/>
    <property type="evidence" value="ECO:0007669"/>
    <property type="project" value="TreeGrafter"/>
</dbReference>
<keyword evidence="2" id="KW-0378">Hydrolase</keyword>
<sequence>MKNRLARTGLALGVFLVLLLAYGMLVEPRVILDEEHAEVALPQLGEELAGTEVAVVSDLQLGMWFANHGMVERAVQTIVEAEPDVVLLGGDFVYSADPSIETQVDTLLDLIDPLVRSGIPTYAVLGNHDYKVDAADELTTALEGAGIPVLSNAALPVPGPVDDPAEQLHVVGIGPDLPNRVDVDAALEDVPDGAPRVVLMHNPTVFDRLPAGSAPLTLAGHTHCGQVALPGTPEWAYLALTSEERIVADGWAPEDFGADGNRMFVTCGIGFSVAPIRINAPPQVAFFTLQPGA</sequence>
<organism evidence="4 5">
    <name type="scientific">Blastococcus tunisiensis</name>
    <dbReference type="NCBI Taxonomy" id="1798228"/>
    <lineage>
        <taxon>Bacteria</taxon>
        <taxon>Bacillati</taxon>
        <taxon>Actinomycetota</taxon>
        <taxon>Actinomycetes</taxon>
        <taxon>Geodermatophilales</taxon>
        <taxon>Geodermatophilaceae</taxon>
        <taxon>Blastococcus</taxon>
    </lineage>
</organism>
<dbReference type="Gene3D" id="3.60.21.10">
    <property type="match status" value="1"/>
</dbReference>
<protein>
    <recommendedName>
        <fullName evidence="3">Calcineurin-like phosphoesterase domain-containing protein</fullName>
    </recommendedName>
</protein>
<dbReference type="STRING" id="1798228.SAMN05216574_114142"/>
<keyword evidence="1" id="KW-0479">Metal-binding</keyword>
<dbReference type="OrthoDB" id="9783437at2"/>
<dbReference type="GO" id="GO:0016020">
    <property type="term" value="C:membrane"/>
    <property type="evidence" value="ECO:0007669"/>
    <property type="project" value="GOC"/>
</dbReference>
<dbReference type="InterPro" id="IPR051158">
    <property type="entry name" value="Metallophosphoesterase_sf"/>
</dbReference>
<feature type="domain" description="Calcineurin-like phosphoesterase" evidence="3">
    <location>
        <begin position="53"/>
        <end position="224"/>
    </location>
</feature>
<dbReference type="Proteomes" id="UP000198589">
    <property type="component" value="Unassembled WGS sequence"/>
</dbReference>
<evidence type="ECO:0000313" key="4">
    <source>
        <dbReference type="EMBL" id="SFF47706.1"/>
    </source>
</evidence>
<evidence type="ECO:0000256" key="2">
    <source>
        <dbReference type="ARBA" id="ARBA00022801"/>
    </source>
</evidence>
<dbReference type="GO" id="GO:0046872">
    <property type="term" value="F:metal ion binding"/>
    <property type="evidence" value="ECO:0007669"/>
    <property type="project" value="UniProtKB-KW"/>
</dbReference>
<evidence type="ECO:0000313" key="5">
    <source>
        <dbReference type="Proteomes" id="UP000198589"/>
    </source>
</evidence>
<gene>
    <name evidence="4" type="ORF">SAMN05216574_114142</name>
</gene>
<dbReference type="InterPro" id="IPR029052">
    <property type="entry name" value="Metallo-depent_PP-like"/>
</dbReference>